<dbReference type="AlphaFoldDB" id="X0T2T8"/>
<organism evidence="1">
    <name type="scientific">marine sediment metagenome</name>
    <dbReference type="NCBI Taxonomy" id="412755"/>
    <lineage>
        <taxon>unclassified sequences</taxon>
        <taxon>metagenomes</taxon>
        <taxon>ecological metagenomes</taxon>
    </lineage>
</organism>
<sequence>MKAEKKVGLEVFRVGCLIMVGCFALFGGGVSAQDETLKAIGALGASNLYMTYIAVGSVADGHKHDAYDDDEAEKLLASIS</sequence>
<gene>
    <name evidence="1" type="ORF">S01H1_11825</name>
</gene>
<proteinExistence type="predicted"/>
<feature type="non-terminal residue" evidence="1">
    <location>
        <position position="80"/>
    </location>
</feature>
<reference evidence="1" key="1">
    <citation type="journal article" date="2014" name="Front. Microbiol.">
        <title>High frequency of phylogenetically diverse reductive dehalogenase-homologous genes in deep subseafloor sedimentary metagenomes.</title>
        <authorList>
            <person name="Kawai M."/>
            <person name="Futagami T."/>
            <person name="Toyoda A."/>
            <person name="Takaki Y."/>
            <person name="Nishi S."/>
            <person name="Hori S."/>
            <person name="Arai W."/>
            <person name="Tsubouchi T."/>
            <person name="Morono Y."/>
            <person name="Uchiyama I."/>
            <person name="Ito T."/>
            <person name="Fujiyama A."/>
            <person name="Inagaki F."/>
            <person name="Takami H."/>
        </authorList>
    </citation>
    <scope>NUCLEOTIDE SEQUENCE</scope>
    <source>
        <strain evidence="1">Expedition CK06-06</strain>
    </source>
</reference>
<protein>
    <submittedName>
        <fullName evidence="1">Uncharacterized protein</fullName>
    </submittedName>
</protein>
<evidence type="ECO:0000313" key="1">
    <source>
        <dbReference type="EMBL" id="GAF82457.1"/>
    </source>
</evidence>
<name>X0T2T8_9ZZZZ</name>
<dbReference type="EMBL" id="BARS01006042">
    <property type="protein sequence ID" value="GAF82457.1"/>
    <property type="molecule type" value="Genomic_DNA"/>
</dbReference>
<comment type="caution">
    <text evidence="1">The sequence shown here is derived from an EMBL/GenBank/DDBJ whole genome shotgun (WGS) entry which is preliminary data.</text>
</comment>
<accession>X0T2T8</accession>